<evidence type="ECO:0000313" key="2">
    <source>
        <dbReference type="Proteomes" id="UP000518266"/>
    </source>
</evidence>
<accession>A0A7J5YJ71</accession>
<keyword evidence="2" id="KW-1185">Reference proteome</keyword>
<dbReference type="EMBL" id="JAAKFY010000011">
    <property type="protein sequence ID" value="KAF3849532.1"/>
    <property type="molecule type" value="Genomic_DNA"/>
</dbReference>
<gene>
    <name evidence="1" type="ORF">F7725_019251</name>
</gene>
<dbReference type="AlphaFoldDB" id="A0A7J5YJ71"/>
<comment type="caution">
    <text evidence="1">The sequence shown here is derived from an EMBL/GenBank/DDBJ whole genome shotgun (WGS) entry which is preliminary data.</text>
</comment>
<organism evidence="1 2">
    <name type="scientific">Dissostichus mawsoni</name>
    <name type="common">Antarctic cod</name>
    <dbReference type="NCBI Taxonomy" id="36200"/>
    <lineage>
        <taxon>Eukaryota</taxon>
        <taxon>Metazoa</taxon>
        <taxon>Chordata</taxon>
        <taxon>Craniata</taxon>
        <taxon>Vertebrata</taxon>
        <taxon>Euteleostomi</taxon>
        <taxon>Actinopterygii</taxon>
        <taxon>Neopterygii</taxon>
        <taxon>Teleostei</taxon>
        <taxon>Neoteleostei</taxon>
        <taxon>Acanthomorphata</taxon>
        <taxon>Eupercaria</taxon>
        <taxon>Perciformes</taxon>
        <taxon>Notothenioidei</taxon>
        <taxon>Nototheniidae</taxon>
        <taxon>Dissostichus</taxon>
    </lineage>
</organism>
<protein>
    <submittedName>
        <fullName evidence="1">Uncharacterized protein</fullName>
    </submittedName>
</protein>
<reference evidence="1 2" key="1">
    <citation type="submission" date="2020-03" db="EMBL/GenBank/DDBJ databases">
        <title>Dissostichus mawsoni Genome sequencing and assembly.</title>
        <authorList>
            <person name="Park H."/>
        </authorList>
    </citation>
    <scope>NUCLEOTIDE SEQUENCE [LARGE SCALE GENOMIC DNA]</scope>
    <source>
        <strain evidence="1">DM0001</strain>
        <tissue evidence="1">Muscle</tissue>
    </source>
</reference>
<dbReference type="Proteomes" id="UP000518266">
    <property type="component" value="Unassembled WGS sequence"/>
</dbReference>
<name>A0A7J5YJ71_DISMA</name>
<sequence>MAKCATILMHCYTHIALEVTEPVLLDRTVARQDVGLSEQNGDLGGEDCVAGGRKRRWGEVKDEPLQYVARHFSG</sequence>
<evidence type="ECO:0000313" key="1">
    <source>
        <dbReference type="EMBL" id="KAF3849532.1"/>
    </source>
</evidence>
<proteinExistence type="predicted"/>